<dbReference type="Proteomes" id="UP001138709">
    <property type="component" value="Unassembled WGS sequence"/>
</dbReference>
<gene>
    <name evidence="1" type="ORF">GXW74_06680</name>
</gene>
<name>A0A9X9X8X9_9PROT</name>
<protein>
    <submittedName>
        <fullName evidence="1">Uncharacterized protein</fullName>
    </submittedName>
</protein>
<dbReference type="AlphaFoldDB" id="A0A9X9X8X9"/>
<comment type="caution">
    <text evidence="1">The sequence shown here is derived from an EMBL/GenBank/DDBJ whole genome shotgun (WGS) entry which is preliminary data.</text>
</comment>
<dbReference type="EMBL" id="JAAEDL010000005">
    <property type="protein sequence ID" value="MBR0680165.1"/>
    <property type="molecule type" value="Genomic_DNA"/>
</dbReference>
<dbReference type="RefSeq" id="WP_211845702.1">
    <property type="nucleotide sequence ID" value="NZ_JAAEDL010000005.1"/>
</dbReference>
<proteinExistence type="predicted"/>
<keyword evidence="2" id="KW-1185">Reference proteome</keyword>
<accession>A0A9X9X8X9</accession>
<reference evidence="1" key="1">
    <citation type="submission" date="2020-01" db="EMBL/GenBank/DDBJ databases">
        <authorList>
            <person name="Rat A."/>
        </authorList>
    </citation>
    <scope>NUCLEOTIDE SEQUENCE</scope>
    <source>
        <strain evidence="1">LMG 31228</strain>
    </source>
</reference>
<organism evidence="1 2">
    <name type="scientific">Neoroseomonas eburnea</name>
    <dbReference type="NCBI Taxonomy" id="1346889"/>
    <lineage>
        <taxon>Bacteria</taxon>
        <taxon>Pseudomonadati</taxon>
        <taxon>Pseudomonadota</taxon>
        <taxon>Alphaproteobacteria</taxon>
        <taxon>Acetobacterales</taxon>
        <taxon>Acetobacteraceae</taxon>
        <taxon>Neoroseomonas</taxon>
    </lineage>
</organism>
<reference evidence="1" key="2">
    <citation type="journal article" date="2021" name="Syst. Appl. Microbiol.">
        <title>Roseomonas hellenica sp. nov., isolated from roots of wild-growing Alkanna tinctoria.</title>
        <authorList>
            <person name="Rat A."/>
            <person name="Naranjo H.D."/>
            <person name="Lebbe L."/>
            <person name="Cnockaert M."/>
            <person name="Krigas N."/>
            <person name="Grigoriadou K."/>
            <person name="Maloupa E."/>
            <person name="Willems A."/>
        </authorList>
    </citation>
    <scope>NUCLEOTIDE SEQUENCE</scope>
    <source>
        <strain evidence="1">LMG 31228</strain>
    </source>
</reference>
<evidence type="ECO:0000313" key="2">
    <source>
        <dbReference type="Proteomes" id="UP001138709"/>
    </source>
</evidence>
<evidence type="ECO:0000313" key="1">
    <source>
        <dbReference type="EMBL" id="MBR0680165.1"/>
    </source>
</evidence>
<sequence>MTRRVTIGTLRITGLAGAAPTRAEVEAAVRRALAQRVPEQARPGAWRVAQPAGATLDQAAGAAAQAAFGERR</sequence>